<keyword evidence="2" id="KW-1185">Reference proteome</keyword>
<protein>
    <submittedName>
        <fullName evidence="1">Uncharacterized protein</fullName>
    </submittedName>
</protein>
<sequence>MAPPCAPPELNGDAVAEILLRVPPDEPETSPRLPRLQALAPHRLRPDLPPPLPRLPPRRPAARFLLKCGLFLVITVKSEDYVFG</sequence>
<evidence type="ECO:0000313" key="2">
    <source>
        <dbReference type="Proteomes" id="UP000636709"/>
    </source>
</evidence>
<dbReference type="EMBL" id="JACEFO010001739">
    <property type="protein sequence ID" value="KAF8713969.1"/>
    <property type="molecule type" value="Genomic_DNA"/>
</dbReference>
<organism evidence="1 2">
    <name type="scientific">Digitaria exilis</name>
    <dbReference type="NCBI Taxonomy" id="1010633"/>
    <lineage>
        <taxon>Eukaryota</taxon>
        <taxon>Viridiplantae</taxon>
        <taxon>Streptophyta</taxon>
        <taxon>Embryophyta</taxon>
        <taxon>Tracheophyta</taxon>
        <taxon>Spermatophyta</taxon>
        <taxon>Magnoliopsida</taxon>
        <taxon>Liliopsida</taxon>
        <taxon>Poales</taxon>
        <taxon>Poaceae</taxon>
        <taxon>PACMAD clade</taxon>
        <taxon>Panicoideae</taxon>
        <taxon>Panicodae</taxon>
        <taxon>Paniceae</taxon>
        <taxon>Anthephorinae</taxon>
        <taxon>Digitaria</taxon>
    </lineage>
</organism>
<gene>
    <name evidence="1" type="ORF">HU200_027956</name>
</gene>
<accession>A0A835ESX7</accession>
<reference evidence="1" key="1">
    <citation type="submission" date="2020-07" db="EMBL/GenBank/DDBJ databases">
        <title>Genome sequence and genetic diversity analysis of an under-domesticated orphan crop, white fonio (Digitaria exilis).</title>
        <authorList>
            <person name="Bennetzen J.L."/>
            <person name="Chen S."/>
            <person name="Ma X."/>
            <person name="Wang X."/>
            <person name="Yssel A.E.J."/>
            <person name="Chaluvadi S.R."/>
            <person name="Johnson M."/>
            <person name="Gangashetty P."/>
            <person name="Hamidou F."/>
            <person name="Sanogo M.D."/>
            <person name="Zwaenepoel A."/>
            <person name="Wallace J."/>
            <person name="Van De Peer Y."/>
            <person name="Van Deynze A."/>
        </authorList>
    </citation>
    <scope>NUCLEOTIDE SEQUENCE</scope>
    <source>
        <tissue evidence="1">Leaves</tissue>
    </source>
</reference>
<comment type="caution">
    <text evidence="1">The sequence shown here is derived from an EMBL/GenBank/DDBJ whole genome shotgun (WGS) entry which is preliminary data.</text>
</comment>
<dbReference type="AlphaFoldDB" id="A0A835ESX7"/>
<proteinExistence type="predicted"/>
<name>A0A835ESX7_9POAL</name>
<dbReference type="Proteomes" id="UP000636709">
    <property type="component" value="Unassembled WGS sequence"/>
</dbReference>
<evidence type="ECO:0000313" key="1">
    <source>
        <dbReference type="EMBL" id="KAF8713969.1"/>
    </source>
</evidence>